<protein>
    <submittedName>
        <fullName evidence="1">Uncharacterized protein</fullName>
    </submittedName>
</protein>
<dbReference type="AlphaFoldDB" id="A0A8T2NSH1"/>
<dbReference type="EMBL" id="JAFBMS010000024">
    <property type="protein sequence ID" value="KAG9343315.1"/>
    <property type="molecule type" value="Genomic_DNA"/>
</dbReference>
<organism evidence="1 2">
    <name type="scientific">Albula glossodonta</name>
    <name type="common">roundjaw bonefish</name>
    <dbReference type="NCBI Taxonomy" id="121402"/>
    <lineage>
        <taxon>Eukaryota</taxon>
        <taxon>Metazoa</taxon>
        <taxon>Chordata</taxon>
        <taxon>Craniata</taxon>
        <taxon>Vertebrata</taxon>
        <taxon>Euteleostomi</taxon>
        <taxon>Actinopterygii</taxon>
        <taxon>Neopterygii</taxon>
        <taxon>Teleostei</taxon>
        <taxon>Albuliformes</taxon>
        <taxon>Albulidae</taxon>
        <taxon>Albula</taxon>
    </lineage>
</organism>
<reference evidence="1" key="1">
    <citation type="thesis" date="2021" institute="BYU ScholarsArchive" country="Provo, UT, USA">
        <title>Applications of and Algorithms for Genome Assembly and Genomic Analyses with an Emphasis on Marine Teleosts.</title>
        <authorList>
            <person name="Pickett B.D."/>
        </authorList>
    </citation>
    <scope>NUCLEOTIDE SEQUENCE</scope>
    <source>
        <strain evidence="1">HI-2016</strain>
    </source>
</reference>
<keyword evidence="2" id="KW-1185">Reference proteome</keyword>
<comment type="caution">
    <text evidence="1">The sequence shown here is derived from an EMBL/GenBank/DDBJ whole genome shotgun (WGS) entry which is preliminary data.</text>
</comment>
<gene>
    <name evidence="1" type="ORF">JZ751_014296</name>
</gene>
<proteinExistence type="predicted"/>
<sequence length="163" mass="18100">MGSNFNWFRTDKPGHGSVSAQGKPEAVLIGRGVGAFQTEAVPGQGTGQRHPELWEEIWEWWGEQTVFSSRRMCVGPSLDAHPCYPLIGRGGGLPISTEMLVYRGYFFTCTTRGMRMCPAGVAEWIGAALFTTGQRSLFRFLSFRLKALSEEQSSYLTNQKGLQ</sequence>
<evidence type="ECO:0000313" key="2">
    <source>
        <dbReference type="Proteomes" id="UP000824540"/>
    </source>
</evidence>
<evidence type="ECO:0000313" key="1">
    <source>
        <dbReference type="EMBL" id="KAG9343315.1"/>
    </source>
</evidence>
<dbReference type="Proteomes" id="UP000824540">
    <property type="component" value="Unassembled WGS sequence"/>
</dbReference>
<accession>A0A8T2NSH1</accession>
<name>A0A8T2NSH1_9TELE</name>